<dbReference type="EMBL" id="JAVDQD010000001">
    <property type="protein sequence ID" value="MDR6237440.1"/>
    <property type="molecule type" value="Genomic_DNA"/>
</dbReference>
<dbReference type="InterPro" id="IPR007048">
    <property type="entry name" value="IraD/Gp25-like"/>
</dbReference>
<proteinExistence type="predicted"/>
<keyword evidence="3" id="KW-1185">Reference proteome</keyword>
<protein>
    <recommendedName>
        <fullName evidence="1">IraD/Gp25-like domain-containing protein</fullName>
    </recommendedName>
</protein>
<dbReference type="Pfam" id="PF04965">
    <property type="entry name" value="GPW_gp25"/>
    <property type="match status" value="1"/>
</dbReference>
<reference evidence="2" key="1">
    <citation type="submission" date="2023-07" db="EMBL/GenBank/DDBJ databases">
        <title>Genomic Encyclopedia of Type Strains, Phase IV (KMG-IV): sequencing the most valuable type-strain genomes for metagenomic binning, comparative biology and taxonomic classification.</title>
        <authorList>
            <person name="Goeker M."/>
        </authorList>
    </citation>
    <scope>NUCLEOTIDE SEQUENCE</scope>
    <source>
        <strain evidence="2">DSM 26174</strain>
    </source>
</reference>
<accession>A0AAE3XJA7</accession>
<evidence type="ECO:0000259" key="1">
    <source>
        <dbReference type="Pfam" id="PF04965"/>
    </source>
</evidence>
<dbReference type="AlphaFoldDB" id="A0AAE3XJA7"/>
<evidence type="ECO:0000313" key="2">
    <source>
        <dbReference type="EMBL" id="MDR6237440.1"/>
    </source>
</evidence>
<organism evidence="2 3">
    <name type="scientific">Aureibacter tunicatorum</name>
    <dbReference type="NCBI Taxonomy" id="866807"/>
    <lineage>
        <taxon>Bacteria</taxon>
        <taxon>Pseudomonadati</taxon>
        <taxon>Bacteroidota</taxon>
        <taxon>Cytophagia</taxon>
        <taxon>Cytophagales</taxon>
        <taxon>Persicobacteraceae</taxon>
        <taxon>Aureibacter</taxon>
    </lineage>
</organism>
<feature type="domain" description="IraD/Gp25-like" evidence="1">
    <location>
        <begin position="32"/>
        <end position="119"/>
    </location>
</feature>
<dbReference type="Proteomes" id="UP001185092">
    <property type="component" value="Unassembled WGS sequence"/>
</dbReference>
<evidence type="ECO:0000313" key="3">
    <source>
        <dbReference type="Proteomes" id="UP001185092"/>
    </source>
</evidence>
<name>A0AAE3XJA7_9BACT</name>
<dbReference type="SUPFAM" id="SSF160719">
    <property type="entry name" value="gpW/gp25-like"/>
    <property type="match status" value="1"/>
</dbReference>
<comment type="caution">
    <text evidence="2">The sequence shown here is derived from an EMBL/GenBank/DDBJ whole genome shotgun (WGS) entry which is preliminary data.</text>
</comment>
<gene>
    <name evidence="2" type="ORF">HNQ88_000416</name>
</gene>
<sequence length="137" mass="16011">MENEFNFLGVGWKFPPAFDEEQGTPILSKHLTDIKESLHILLNTKPGERVIFTEYGCNLREFNFRNINGPLLEQIRQKIKKAVKRFESRIELDEVNFNTKGVLEGTLLISLEYTVLMSNQKDNLVFPYYVESIRNEI</sequence>
<dbReference type="RefSeq" id="WP_309936905.1">
    <property type="nucleotide sequence ID" value="NZ_AP025305.1"/>
</dbReference>
<dbReference type="Gene3D" id="3.10.450.40">
    <property type="match status" value="1"/>
</dbReference>